<protein>
    <submittedName>
        <fullName evidence="1">Nuclear transport factor 2 family protein</fullName>
    </submittedName>
</protein>
<dbReference type="EMBL" id="WNXQ01000004">
    <property type="protein sequence ID" value="MWB78346.1"/>
    <property type="molecule type" value="Genomic_DNA"/>
</dbReference>
<evidence type="ECO:0000313" key="2">
    <source>
        <dbReference type="Proteomes" id="UP000443843"/>
    </source>
</evidence>
<keyword evidence="2" id="KW-1185">Reference proteome</keyword>
<dbReference type="InterPro" id="IPR032710">
    <property type="entry name" value="NTF2-like_dom_sf"/>
</dbReference>
<dbReference type="Gene3D" id="3.10.450.50">
    <property type="match status" value="1"/>
</dbReference>
<dbReference type="Pfam" id="PF07366">
    <property type="entry name" value="SnoaL"/>
    <property type="match status" value="1"/>
</dbReference>
<proteinExistence type="predicted"/>
<name>A0A844W2G2_9RHOB</name>
<sequence length="138" mass="15593">MHIPFNFAERATAAFNTRDLDGLLALMSEDFHFVDPMTETRGHEGTRAREQALFDAFPDVTVEMSPVAWNDRHMAMTAMFTGTFTGSLAIGDHLIPPNGKPFRFRFAGFFTFNDTHATHEEVFYDRVTLMQTLGQDPG</sequence>
<dbReference type="Proteomes" id="UP000443843">
    <property type="component" value="Unassembled WGS sequence"/>
</dbReference>
<dbReference type="RefSeq" id="WP_160382603.1">
    <property type="nucleotide sequence ID" value="NZ_WNXQ01000004.1"/>
</dbReference>
<dbReference type="AlphaFoldDB" id="A0A844W2G2"/>
<evidence type="ECO:0000313" key="1">
    <source>
        <dbReference type="EMBL" id="MWB78346.1"/>
    </source>
</evidence>
<reference evidence="1 2" key="1">
    <citation type="submission" date="2019-11" db="EMBL/GenBank/DDBJ databases">
        <title>Pseudooceanicola pacifica sp. nov., isolated from deep-sea sediment of the Pacific Ocean.</title>
        <authorList>
            <person name="Lyu L."/>
        </authorList>
    </citation>
    <scope>NUCLEOTIDE SEQUENCE [LARGE SCALE GENOMIC DNA]</scope>
    <source>
        <strain evidence="1 2">216_PA32_1</strain>
    </source>
</reference>
<comment type="caution">
    <text evidence="1">The sequence shown here is derived from an EMBL/GenBank/DDBJ whole genome shotgun (WGS) entry which is preliminary data.</text>
</comment>
<organism evidence="1 2">
    <name type="scientific">Pseudooceanicola pacificus</name>
    <dbReference type="NCBI Taxonomy" id="2676438"/>
    <lineage>
        <taxon>Bacteria</taxon>
        <taxon>Pseudomonadati</taxon>
        <taxon>Pseudomonadota</taxon>
        <taxon>Alphaproteobacteria</taxon>
        <taxon>Rhodobacterales</taxon>
        <taxon>Paracoccaceae</taxon>
        <taxon>Pseudooceanicola</taxon>
    </lineage>
</organism>
<dbReference type="SUPFAM" id="SSF54427">
    <property type="entry name" value="NTF2-like"/>
    <property type="match status" value="1"/>
</dbReference>
<accession>A0A844W2G2</accession>
<dbReference type="InterPro" id="IPR009959">
    <property type="entry name" value="Cyclase_SnoaL-like"/>
</dbReference>
<gene>
    <name evidence="1" type="ORF">GLS40_09940</name>
</gene>
<dbReference type="GO" id="GO:0030638">
    <property type="term" value="P:polyketide metabolic process"/>
    <property type="evidence" value="ECO:0007669"/>
    <property type="project" value="InterPro"/>
</dbReference>